<organism evidence="3">
    <name type="scientific">Brugia timori</name>
    <dbReference type="NCBI Taxonomy" id="42155"/>
    <lineage>
        <taxon>Eukaryota</taxon>
        <taxon>Metazoa</taxon>
        <taxon>Ecdysozoa</taxon>
        <taxon>Nematoda</taxon>
        <taxon>Chromadorea</taxon>
        <taxon>Rhabditida</taxon>
        <taxon>Spirurina</taxon>
        <taxon>Spiruromorpha</taxon>
        <taxon>Filarioidea</taxon>
        <taxon>Onchocercidae</taxon>
        <taxon>Brugia</taxon>
    </lineage>
</organism>
<dbReference type="AlphaFoldDB" id="A0A0R3QBP6"/>
<protein>
    <submittedName>
        <fullName evidence="3">Ovule protein</fullName>
    </submittedName>
</protein>
<name>A0A0R3QBP6_9BILA</name>
<dbReference type="Proteomes" id="UP000280834">
    <property type="component" value="Unassembled WGS sequence"/>
</dbReference>
<gene>
    <name evidence="1" type="ORF">BTMF_LOCUS3077</name>
</gene>
<keyword evidence="2" id="KW-1185">Reference proteome</keyword>
<evidence type="ECO:0000313" key="2">
    <source>
        <dbReference type="Proteomes" id="UP000280834"/>
    </source>
</evidence>
<proteinExistence type="predicted"/>
<evidence type="ECO:0000313" key="3">
    <source>
        <dbReference type="WBParaSite" id="BTMF_0000377401-mRNA-1"/>
    </source>
</evidence>
<accession>A0A0R3QBP6</accession>
<sequence>MNTLAIETYSLYSFTIGCCMSQFRSLSSFSRCILCLKIGRLDIRCLNDPSCRRYRISLFKISAHCFKLSG</sequence>
<reference evidence="1 2" key="2">
    <citation type="submission" date="2018-11" db="EMBL/GenBank/DDBJ databases">
        <authorList>
            <consortium name="Pathogen Informatics"/>
        </authorList>
    </citation>
    <scope>NUCLEOTIDE SEQUENCE [LARGE SCALE GENOMIC DNA]</scope>
</reference>
<reference evidence="3" key="1">
    <citation type="submission" date="2017-02" db="UniProtKB">
        <authorList>
            <consortium name="WormBaseParasite"/>
        </authorList>
    </citation>
    <scope>IDENTIFICATION</scope>
</reference>
<evidence type="ECO:0000313" key="1">
    <source>
        <dbReference type="EMBL" id="VDO13970.1"/>
    </source>
</evidence>
<dbReference type="WBParaSite" id="BTMF_0000377401-mRNA-1">
    <property type="protein sequence ID" value="BTMF_0000377401-mRNA-1"/>
    <property type="gene ID" value="BTMF_0000377401"/>
</dbReference>
<dbReference type="EMBL" id="UZAG01002704">
    <property type="protein sequence ID" value="VDO13970.1"/>
    <property type="molecule type" value="Genomic_DNA"/>
</dbReference>